<accession>A0A8A4TQN9</accession>
<keyword evidence="3" id="KW-1185">Reference proteome</keyword>
<dbReference type="EMBL" id="CP071793">
    <property type="protein sequence ID" value="QTD48855.1"/>
    <property type="molecule type" value="Genomic_DNA"/>
</dbReference>
<gene>
    <name evidence="2" type="ORF">J3U87_25005</name>
</gene>
<dbReference type="AlphaFoldDB" id="A0A8A4TQN9"/>
<sequence>MSPTDESVASALRRWMQGEPHGLDVLFEVKHAQLTRVAAGILADDYRDLDMETDELVNQSYLLMRAKPPFPMESPTHFVHVVRQVMEWHLTDLIRRRKATKNWGGLIPTDLEESHVIDDRCPNTPLIVTGVMAEIRRENPDMDKVLQLRGIPQFTIAETASALDMPVIRVNRLWRAGRDRFHRLLDEGSPN</sequence>
<evidence type="ECO:0000313" key="2">
    <source>
        <dbReference type="EMBL" id="QTD48855.1"/>
    </source>
</evidence>
<reference evidence="2" key="1">
    <citation type="submission" date="2021-03" db="EMBL/GenBank/DDBJ databases">
        <title>Acanthopleuribacteraceae sp. M133.</title>
        <authorList>
            <person name="Wang G."/>
        </authorList>
    </citation>
    <scope>NUCLEOTIDE SEQUENCE</scope>
    <source>
        <strain evidence="2">M133</strain>
    </source>
</reference>
<dbReference type="RefSeq" id="WP_237378505.1">
    <property type="nucleotide sequence ID" value="NZ_CP071793.1"/>
</dbReference>
<dbReference type="Proteomes" id="UP000663929">
    <property type="component" value="Chromosome"/>
</dbReference>
<dbReference type="Pfam" id="PF07638">
    <property type="entry name" value="Sigma70_ECF"/>
    <property type="match status" value="1"/>
</dbReference>
<dbReference type="KEGG" id="scor:J3U87_25005"/>
<proteinExistence type="predicted"/>
<organism evidence="2 3">
    <name type="scientific">Sulfidibacter corallicola</name>
    <dbReference type="NCBI Taxonomy" id="2818388"/>
    <lineage>
        <taxon>Bacteria</taxon>
        <taxon>Pseudomonadati</taxon>
        <taxon>Acidobacteriota</taxon>
        <taxon>Holophagae</taxon>
        <taxon>Acanthopleuribacterales</taxon>
        <taxon>Acanthopleuribacteraceae</taxon>
        <taxon>Sulfidibacter</taxon>
    </lineage>
</organism>
<feature type="domain" description="RNA polymerase sigma-70 ECF-like HTH" evidence="1">
    <location>
        <begin position="6"/>
        <end position="185"/>
    </location>
</feature>
<protein>
    <recommendedName>
        <fullName evidence="1">RNA polymerase sigma-70 ECF-like HTH domain-containing protein</fullName>
    </recommendedName>
</protein>
<evidence type="ECO:0000313" key="3">
    <source>
        <dbReference type="Proteomes" id="UP000663929"/>
    </source>
</evidence>
<name>A0A8A4TQN9_SULCO</name>
<dbReference type="InterPro" id="IPR053812">
    <property type="entry name" value="HTH_Sigma70_ECF-like"/>
</dbReference>
<evidence type="ECO:0000259" key="1">
    <source>
        <dbReference type="Pfam" id="PF07638"/>
    </source>
</evidence>